<evidence type="ECO:0000256" key="5">
    <source>
        <dbReference type="ARBA" id="ARBA00022553"/>
    </source>
</evidence>
<dbReference type="PROSITE" id="PS50885">
    <property type="entry name" value="HAMP"/>
    <property type="match status" value="1"/>
</dbReference>
<keyword evidence="5" id="KW-0597">Phosphoprotein</keyword>
<dbReference type="EMBL" id="JARSFG010000012">
    <property type="protein sequence ID" value="MEC1178585.1"/>
    <property type="molecule type" value="Genomic_DNA"/>
</dbReference>
<dbReference type="RefSeq" id="WP_326123074.1">
    <property type="nucleotide sequence ID" value="NZ_JARSFG010000012.1"/>
</dbReference>
<evidence type="ECO:0000256" key="13">
    <source>
        <dbReference type="ARBA" id="ARBA00023136"/>
    </source>
</evidence>
<keyword evidence="8" id="KW-0547">Nucleotide-binding</keyword>
<evidence type="ECO:0000256" key="1">
    <source>
        <dbReference type="ARBA" id="ARBA00000085"/>
    </source>
</evidence>
<dbReference type="PANTHER" id="PTHR45528">
    <property type="entry name" value="SENSOR HISTIDINE KINASE CPXA"/>
    <property type="match status" value="1"/>
</dbReference>
<evidence type="ECO:0000256" key="12">
    <source>
        <dbReference type="ARBA" id="ARBA00023012"/>
    </source>
</evidence>
<feature type="transmembrane region" description="Helical" evidence="14">
    <location>
        <begin position="457"/>
        <end position="476"/>
    </location>
</feature>
<dbReference type="Pfam" id="PF02518">
    <property type="entry name" value="HATPase_c"/>
    <property type="match status" value="1"/>
</dbReference>
<feature type="transmembrane region" description="Helical" evidence="14">
    <location>
        <begin position="332"/>
        <end position="352"/>
    </location>
</feature>
<dbReference type="InterPro" id="IPR050398">
    <property type="entry name" value="HssS/ArlS-like"/>
</dbReference>
<dbReference type="InterPro" id="IPR003661">
    <property type="entry name" value="HisK_dim/P_dom"/>
</dbReference>
<dbReference type="GO" id="GO:0005886">
    <property type="term" value="C:plasma membrane"/>
    <property type="evidence" value="ECO:0007669"/>
    <property type="project" value="UniProtKB-SubCell"/>
</dbReference>
<feature type="domain" description="Histidine kinase" evidence="15">
    <location>
        <begin position="543"/>
        <end position="757"/>
    </location>
</feature>
<dbReference type="InterPro" id="IPR036890">
    <property type="entry name" value="HATPase_C_sf"/>
</dbReference>
<feature type="transmembrane region" description="Helical" evidence="14">
    <location>
        <begin position="292"/>
        <end position="311"/>
    </location>
</feature>
<evidence type="ECO:0000256" key="10">
    <source>
        <dbReference type="ARBA" id="ARBA00022840"/>
    </source>
</evidence>
<feature type="domain" description="HAMP" evidence="16">
    <location>
        <begin position="476"/>
        <end position="528"/>
    </location>
</feature>
<keyword evidence="4" id="KW-1003">Cell membrane</keyword>
<dbReference type="PANTHER" id="PTHR45528:SF1">
    <property type="entry name" value="SENSOR HISTIDINE KINASE CPXA"/>
    <property type="match status" value="1"/>
</dbReference>
<reference evidence="17 18" key="1">
    <citation type="submission" date="2023-03" db="EMBL/GenBank/DDBJ databases">
        <title>Bacillus Genome Sequencing.</title>
        <authorList>
            <person name="Dunlap C."/>
        </authorList>
    </citation>
    <scope>NUCLEOTIDE SEQUENCE [LARGE SCALE GENOMIC DNA]</scope>
    <source>
        <strain evidence="17 18">B-59205</strain>
    </source>
</reference>
<proteinExistence type="predicted"/>
<name>A0AAW9NVJ2_9BACL</name>
<evidence type="ECO:0000313" key="18">
    <source>
        <dbReference type="Proteomes" id="UP001344888"/>
    </source>
</evidence>
<protein>
    <recommendedName>
        <fullName evidence="3">histidine kinase</fullName>
        <ecNumber evidence="3">2.7.13.3</ecNumber>
    </recommendedName>
</protein>
<comment type="catalytic activity">
    <reaction evidence="1">
        <text>ATP + protein L-histidine = ADP + protein N-phospho-L-histidine.</text>
        <dbReference type="EC" id="2.7.13.3"/>
    </reaction>
</comment>
<dbReference type="SMART" id="SM00388">
    <property type="entry name" value="HisKA"/>
    <property type="match status" value="1"/>
</dbReference>
<evidence type="ECO:0000256" key="14">
    <source>
        <dbReference type="SAM" id="Phobius"/>
    </source>
</evidence>
<dbReference type="PROSITE" id="PS50109">
    <property type="entry name" value="HIS_KIN"/>
    <property type="match status" value="1"/>
</dbReference>
<organism evidence="17 18">
    <name type="scientific">Metasolibacillus meyeri</name>
    <dbReference type="NCBI Taxonomy" id="1071052"/>
    <lineage>
        <taxon>Bacteria</taxon>
        <taxon>Bacillati</taxon>
        <taxon>Bacillota</taxon>
        <taxon>Bacilli</taxon>
        <taxon>Bacillales</taxon>
        <taxon>Caryophanaceae</taxon>
        <taxon>Metasolibacillus</taxon>
    </lineage>
</organism>
<evidence type="ECO:0000256" key="8">
    <source>
        <dbReference type="ARBA" id="ARBA00022741"/>
    </source>
</evidence>
<comment type="subcellular location">
    <subcellularLocation>
        <location evidence="2">Cell membrane</location>
        <topology evidence="2">Multi-pass membrane protein</topology>
    </subcellularLocation>
</comment>
<evidence type="ECO:0000256" key="9">
    <source>
        <dbReference type="ARBA" id="ARBA00022777"/>
    </source>
</evidence>
<keyword evidence="10" id="KW-0067">ATP-binding</keyword>
<evidence type="ECO:0000259" key="16">
    <source>
        <dbReference type="PROSITE" id="PS50885"/>
    </source>
</evidence>
<evidence type="ECO:0000256" key="4">
    <source>
        <dbReference type="ARBA" id="ARBA00022475"/>
    </source>
</evidence>
<dbReference type="SUPFAM" id="SSF55874">
    <property type="entry name" value="ATPase domain of HSP90 chaperone/DNA topoisomerase II/histidine kinase"/>
    <property type="match status" value="1"/>
</dbReference>
<sequence length="757" mass="86772">MKKGRGALTLLLIFWTIFALFSFLENANRIIGKSFVTSDEFEWEVNSYYRDLYENVLITFDTEMAKKQIKVSKEEIRHYRNYYGSLEEQVENIVSQYDYRLQDEGLSDEVKEVVKQERDRKIEEIKKNFADEAHVEAKIRLLKEQIIDNYAEEKERVRRNFLASSNYKMFSYDLVNIDTGQRFLYNSTDVPAIFFEKFPDGDENYFPPVLTGSYEYTSGGWTEEVNSSTSTRMDTEIYMDGAFEESFALLDGSIPITLEQPKFTGTIALPKAALKNTELKRNYEGFETFKTLTYFIWVTGVITLLLLIFLIRSKKTGLQSLLPKEKSSFRQLPIDSLLILVLVGGLFSIKMIEMILSTLYQVSYSMGNGGIAFVIDLVMILAIAVPMFTVTFIGAIWLMDGIRDVERWKNAMFFHIWQAGQDVFLNRSIGIQVFAMLIIFFLAGIGFAGAMVQTELFVIYIPLFLFVLIPTLYIFLRRMGYLNRVMKQTEDMAEGRLTSDVEVTGKSPIAEHAKNLNKLRDGVRTSMTEQAKSERLKTELITNVSHDLRTPLTSIITYTDLLKKPDLSEEERSKYIDILDKKSARLKTLIEDLFDVSKMASGNVELLKQRVDLAQLLQQAIGEHEEAFVTANLDMRINIESQPIFAYVDGQKWWRIIDNLIVNAQKYSLEGTRVYITLKQQGAEAELIVKNVAKYELAENVEELTERFKRADTSRHTEGSGLGLAIAQSIVDLHGARMKIEVDGDLFKVTVAVQVAY</sequence>
<dbReference type="InterPro" id="IPR003594">
    <property type="entry name" value="HATPase_dom"/>
</dbReference>
<dbReference type="GO" id="GO:0005524">
    <property type="term" value="F:ATP binding"/>
    <property type="evidence" value="ECO:0007669"/>
    <property type="project" value="UniProtKB-KW"/>
</dbReference>
<evidence type="ECO:0000256" key="11">
    <source>
        <dbReference type="ARBA" id="ARBA00022989"/>
    </source>
</evidence>
<keyword evidence="6" id="KW-0808">Transferase</keyword>
<evidence type="ECO:0000256" key="7">
    <source>
        <dbReference type="ARBA" id="ARBA00022692"/>
    </source>
</evidence>
<evidence type="ECO:0000259" key="15">
    <source>
        <dbReference type="PROSITE" id="PS50109"/>
    </source>
</evidence>
<dbReference type="CDD" id="cd00082">
    <property type="entry name" value="HisKA"/>
    <property type="match status" value="1"/>
</dbReference>
<dbReference type="InterPro" id="IPR005467">
    <property type="entry name" value="His_kinase_dom"/>
</dbReference>
<keyword evidence="12" id="KW-0902">Two-component regulatory system</keyword>
<keyword evidence="7 14" id="KW-0812">Transmembrane</keyword>
<dbReference type="Proteomes" id="UP001344888">
    <property type="component" value="Unassembled WGS sequence"/>
</dbReference>
<evidence type="ECO:0000256" key="3">
    <source>
        <dbReference type="ARBA" id="ARBA00012438"/>
    </source>
</evidence>
<keyword evidence="13 14" id="KW-0472">Membrane</keyword>
<dbReference type="SMART" id="SM00387">
    <property type="entry name" value="HATPase_c"/>
    <property type="match status" value="1"/>
</dbReference>
<dbReference type="Gene3D" id="3.30.565.10">
    <property type="entry name" value="Histidine kinase-like ATPase, C-terminal domain"/>
    <property type="match status" value="1"/>
</dbReference>
<dbReference type="SUPFAM" id="SSF47384">
    <property type="entry name" value="Homodimeric domain of signal transducing histidine kinase"/>
    <property type="match status" value="1"/>
</dbReference>
<evidence type="ECO:0000256" key="2">
    <source>
        <dbReference type="ARBA" id="ARBA00004651"/>
    </source>
</evidence>
<dbReference type="InterPro" id="IPR036097">
    <property type="entry name" value="HisK_dim/P_sf"/>
</dbReference>
<accession>A0AAW9NVJ2</accession>
<keyword evidence="18" id="KW-1185">Reference proteome</keyword>
<feature type="transmembrane region" description="Helical" evidence="14">
    <location>
        <begin position="372"/>
        <end position="399"/>
    </location>
</feature>
<evidence type="ECO:0000313" key="17">
    <source>
        <dbReference type="EMBL" id="MEC1178585.1"/>
    </source>
</evidence>
<feature type="transmembrane region" description="Helical" evidence="14">
    <location>
        <begin position="433"/>
        <end position="451"/>
    </location>
</feature>
<dbReference type="FunFam" id="1.10.287.130:FF:000008">
    <property type="entry name" value="Two-component sensor histidine kinase"/>
    <property type="match status" value="1"/>
</dbReference>
<comment type="caution">
    <text evidence="17">The sequence shown here is derived from an EMBL/GenBank/DDBJ whole genome shotgun (WGS) entry which is preliminary data.</text>
</comment>
<dbReference type="Gene3D" id="1.10.287.130">
    <property type="match status" value="1"/>
</dbReference>
<dbReference type="CDD" id="cd06225">
    <property type="entry name" value="HAMP"/>
    <property type="match status" value="1"/>
</dbReference>
<dbReference type="InterPro" id="IPR003660">
    <property type="entry name" value="HAMP_dom"/>
</dbReference>
<gene>
    <name evidence="17" type="ORF">P9B03_08835</name>
</gene>
<dbReference type="AlphaFoldDB" id="A0AAW9NVJ2"/>
<dbReference type="GO" id="GO:0000155">
    <property type="term" value="F:phosphorelay sensor kinase activity"/>
    <property type="evidence" value="ECO:0007669"/>
    <property type="project" value="InterPro"/>
</dbReference>
<keyword evidence="9 17" id="KW-0418">Kinase</keyword>
<dbReference type="EC" id="2.7.13.3" evidence="3"/>
<dbReference type="Pfam" id="PF00512">
    <property type="entry name" value="HisKA"/>
    <property type="match status" value="1"/>
</dbReference>
<evidence type="ECO:0000256" key="6">
    <source>
        <dbReference type="ARBA" id="ARBA00022679"/>
    </source>
</evidence>
<keyword evidence="11 14" id="KW-1133">Transmembrane helix</keyword>